<keyword evidence="3" id="KW-0808">Transferase</keyword>
<dbReference type="GO" id="GO:0016567">
    <property type="term" value="P:protein ubiquitination"/>
    <property type="evidence" value="ECO:0007669"/>
    <property type="project" value="InterPro"/>
</dbReference>
<accession>A0A9W8JQL9</accession>
<dbReference type="InterPro" id="IPR017907">
    <property type="entry name" value="Znf_RING_CS"/>
</dbReference>
<comment type="catalytic activity">
    <reaction evidence="1">
        <text>[E2 ubiquitin-conjugating enzyme]-S-ubiquitinyl-L-cysteine + [acceptor protein]-L-lysine = [E2 ubiquitin-conjugating enzyme]-L-cysteine + [acceptor protein]-N(6)-ubiquitinyl-L-lysine.</text>
        <dbReference type="EC" id="2.3.2.31"/>
    </reaction>
</comment>
<evidence type="ECO:0000259" key="10">
    <source>
        <dbReference type="PROSITE" id="PS50089"/>
    </source>
</evidence>
<keyword evidence="5" id="KW-0677">Repeat</keyword>
<dbReference type="InterPro" id="IPR001841">
    <property type="entry name" value="Znf_RING"/>
</dbReference>
<dbReference type="PROSITE" id="PS50089">
    <property type="entry name" value="ZF_RING_2"/>
    <property type="match status" value="1"/>
</dbReference>
<evidence type="ECO:0000256" key="3">
    <source>
        <dbReference type="ARBA" id="ARBA00022679"/>
    </source>
</evidence>
<keyword evidence="6 9" id="KW-0863">Zinc-finger</keyword>
<name>A0A9W8JQL9_9AGAR</name>
<dbReference type="GO" id="GO:0061630">
    <property type="term" value="F:ubiquitin protein ligase activity"/>
    <property type="evidence" value="ECO:0007669"/>
    <property type="project" value="UniProtKB-EC"/>
</dbReference>
<dbReference type="PROSITE" id="PS51873">
    <property type="entry name" value="TRIAD"/>
    <property type="match status" value="1"/>
</dbReference>
<dbReference type="InterPro" id="IPR002867">
    <property type="entry name" value="IBR_dom"/>
</dbReference>
<dbReference type="Proteomes" id="UP001148786">
    <property type="component" value="Unassembled WGS sequence"/>
</dbReference>
<evidence type="ECO:0000256" key="5">
    <source>
        <dbReference type="ARBA" id="ARBA00022737"/>
    </source>
</evidence>
<dbReference type="PANTHER" id="PTHR11685">
    <property type="entry name" value="RBR FAMILY RING FINGER AND IBR DOMAIN-CONTAINING"/>
    <property type="match status" value="1"/>
</dbReference>
<dbReference type="GO" id="GO:0008270">
    <property type="term" value="F:zinc ion binding"/>
    <property type="evidence" value="ECO:0007669"/>
    <property type="project" value="UniProtKB-KW"/>
</dbReference>
<protein>
    <recommendedName>
        <fullName evidence="2">RBR-type E3 ubiquitin transferase</fullName>
        <ecNumber evidence="2">2.3.2.31</ecNumber>
    </recommendedName>
</protein>
<evidence type="ECO:0000256" key="7">
    <source>
        <dbReference type="ARBA" id="ARBA00022786"/>
    </source>
</evidence>
<evidence type="ECO:0000313" key="12">
    <source>
        <dbReference type="EMBL" id="KAJ3501020.1"/>
    </source>
</evidence>
<dbReference type="SUPFAM" id="SSF57850">
    <property type="entry name" value="RING/U-box"/>
    <property type="match status" value="1"/>
</dbReference>
<gene>
    <name evidence="12" type="ORF">NLJ89_g9532</name>
</gene>
<dbReference type="PROSITE" id="PS00518">
    <property type="entry name" value="ZF_RING_1"/>
    <property type="match status" value="1"/>
</dbReference>
<comment type="caution">
    <text evidence="12">The sequence shown here is derived from an EMBL/GenBank/DDBJ whole genome shotgun (WGS) entry which is preliminary data.</text>
</comment>
<dbReference type="InterPro" id="IPR013083">
    <property type="entry name" value="Znf_RING/FYVE/PHD"/>
</dbReference>
<dbReference type="Gene3D" id="3.30.40.10">
    <property type="entry name" value="Zinc/RING finger domain, C3HC4 (zinc finger)"/>
    <property type="match status" value="1"/>
</dbReference>
<dbReference type="EC" id="2.3.2.31" evidence="2"/>
<reference evidence="12" key="1">
    <citation type="submission" date="2022-07" db="EMBL/GenBank/DDBJ databases">
        <title>Genome Sequence of Agrocybe chaxingu.</title>
        <authorList>
            <person name="Buettner E."/>
        </authorList>
    </citation>
    <scope>NUCLEOTIDE SEQUENCE</scope>
    <source>
        <strain evidence="12">MP-N11</strain>
    </source>
</reference>
<feature type="domain" description="RING-type" evidence="10">
    <location>
        <begin position="479"/>
        <end position="523"/>
    </location>
</feature>
<dbReference type="EMBL" id="JANKHO010001504">
    <property type="protein sequence ID" value="KAJ3501020.1"/>
    <property type="molecule type" value="Genomic_DNA"/>
</dbReference>
<dbReference type="InterPro" id="IPR018957">
    <property type="entry name" value="Znf_C3HC4_RING-type"/>
</dbReference>
<dbReference type="Pfam" id="PF01485">
    <property type="entry name" value="IBR"/>
    <property type="match status" value="1"/>
</dbReference>
<evidence type="ECO:0000259" key="11">
    <source>
        <dbReference type="PROSITE" id="PS51873"/>
    </source>
</evidence>
<keyword evidence="7" id="KW-0833">Ubl conjugation pathway</keyword>
<evidence type="ECO:0000256" key="6">
    <source>
        <dbReference type="ARBA" id="ARBA00022771"/>
    </source>
</evidence>
<evidence type="ECO:0000256" key="4">
    <source>
        <dbReference type="ARBA" id="ARBA00022723"/>
    </source>
</evidence>
<dbReference type="SMART" id="SM00184">
    <property type="entry name" value="RING"/>
    <property type="match status" value="1"/>
</dbReference>
<feature type="domain" description="RING-type" evidence="11">
    <location>
        <begin position="475"/>
        <end position="684"/>
    </location>
</feature>
<evidence type="ECO:0000256" key="9">
    <source>
        <dbReference type="PROSITE-ProRule" id="PRU00175"/>
    </source>
</evidence>
<evidence type="ECO:0000256" key="1">
    <source>
        <dbReference type="ARBA" id="ARBA00001798"/>
    </source>
</evidence>
<dbReference type="CDD" id="cd20335">
    <property type="entry name" value="BRcat_RBR"/>
    <property type="match status" value="1"/>
</dbReference>
<evidence type="ECO:0000256" key="8">
    <source>
        <dbReference type="ARBA" id="ARBA00022833"/>
    </source>
</evidence>
<proteinExistence type="predicted"/>
<dbReference type="AlphaFoldDB" id="A0A9W8JQL9"/>
<dbReference type="InterPro" id="IPR044066">
    <property type="entry name" value="TRIAD_supradom"/>
</dbReference>
<sequence length="684" mass="77127">MLQITIKNLPTDVTRAEIADLFAQQGVDATEFLVYQVNDDSATCASGHGGKSKATVLANTECVRAIVTALDIKFGAEGIKLDVSESISQNARSTEHAGPVGSEPSITISWKNPETIIATYESHRQARANAERINGQVFYGRRLYATLNQGPPNKPQLNTTSIKITGWPHAEIYHPAFAPFVAADNVNFCPQTISTRDKEMIHATVSSRKGVRMETYDFLATVNVCEETHVKVSFDNWENAKQAQKYLNRKKLNGGVSLCAWYLKPHQYTIRIPKLQYQAQKKMWDMLAEPGQESDAQVEISASNHGSFVFLNITADDRKAAVALKVRVERLVAGEQLNTRCWHPSLLSEKDRKTLSDRVGRQTRVFVRSDFKTRSVKVYGEPERVEEAKRLIKEEATQLARVRLETTRRLIPPASMRYFVREGLARLRVLFRPRNVHLNLVTRQITIKGGKEVGLHLQRLINEDILPLAGILQDEEKSCALCFNNASTGKELGCGHKYCEDCIEQLLESAREADDLNFPLVCPAIDDKSMCKVPIAIPLLHTFVTPQAFKDLVDAAFTSYLKKHPQELRYCTTPDCKQVYRRWPLSGTEKKRSHSITLQCPLCFSYICPACDEEGHEGMTCKERHIETNPTDQLVGKSRYKRRMQGTYYEDEEEVGEASAALDPNTDFFQGAYEEEAPGWCIVM</sequence>
<dbReference type="Pfam" id="PF00097">
    <property type="entry name" value="zf-C3HC4"/>
    <property type="match status" value="1"/>
</dbReference>
<keyword evidence="8" id="KW-0862">Zinc</keyword>
<keyword evidence="13" id="KW-1185">Reference proteome</keyword>
<organism evidence="12 13">
    <name type="scientific">Agrocybe chaxingu</name>
    <dbReference type="NCBI Taxonomy" id="84603"/>
    <lineage>
        <taxon>Eukaryota</taxon>
        <taxon>Fungi</taxon>
        <taxon>Dikarya</taxon>
        <taxon>Basidiomycota</taxon>
        <taxon>Agaricomycotina</taxon>
        <taxon>Agaricomycetes</taxon>
        <taxon>Agaricomycetidae</taxon>
        <taxon>Agaricales</taxon>
        <taxon>Agaricineae</taxon>
        <taxon>Strophariaceae</taxon>
        <taxon>Agrocybe</taxon>
    </lineage>
</organism>
<evidence type="ECO:0000313" key="13">
    <source>
        <dbReference type="Proteomes" id="UP001148786"/>
    </source>
</evidence>
<dbReference type="InterPro" id="IPR031127">
    <property type="entry name" value="E3_UB_ligase_RBR"/>
</dbReference>
<keyword evidence="4" id="KW-0479">Metal-binding</keyword>
<evidence type="ECO:0000256" key="2">
    <source>
        <dbReference type="ARBA" id="ARBA00012251"/>
    </source>
</evidence>
<dbReference type="OrthoDB" id="1431934at2759"/>